<comment type="caution">
    <text evidence="7">The sequence shown here is derived from an EMBL/GenBank/DDBJ whole genome shotgun (WGS) entry which is preliminary data.</text>
</comment>
<dbReference type="Proteomes" id="UP001217417">
    <property type="component" value="Unassembled WGS sequence"/>
</dbReference>
<keyword evidence="2 4" id="KW-0238">DNA-binding</keyword>
<keyword evidence="1" id="KW-0805">Transcription regulation</keyword>
<reference evidence="7" key="1">
    <citation type="submission" date="2023-03" db="EMBL/GenBank/DDBJ databases">
        <title>Near-Complete genome sequence of Lipomyces tetrasporous NRRL Y-64009, an oleaginous yeast capable of growing on lignocellulosic hydrolysates.</title>
        <authorList>
            <consortium name="Lawrence Berkeley National Laboratory"/>
            <person name="Jagtap S.S."/>
            <person name="Liu J.-J."/>
            <person name="Walukiewicz H.E."/>
            <person name="Pangilinan J."/>
            <person name="Lipzen A."/>
            <person name="Ahrendt S."/>
            <person name="Koriabine M."/>
            <person name="Cobaugh K."/>
            <person name="Salamov A."/>
            <person name="Yoshinaga Y."/>
            <person name="Ng V."/>
            <person name="Daum C."/>
            <person name="Grigoriev I.V."/>
            <person name="Slininger P.J."/>
            <person name="Dien B.S."/>
            <person name="Jin Y.-S."/>
            <person name="Rao C.V."/>
        </authorList>
    </citation>
    <scope>NUCLEOTIDE SEQUENCE</scope>
    <source>
        <strain evidence="7">NRRL Y-64009</strain>
    </source>
</reference>
<evidence type="ECO:0000313" key="8">
    <source>
        <dbReference type="Proteomes" id="UP001217417"/>
    </source>
</evidence>
<dbReference type="InterPro" id="IPR036910">
    <property type="entry name" value="HMG_box_dom_sf"/>
</dbReference>
<feature type="region of interest" description="Disordered" evidence="5">
    <location>
        <begin position="30"/>
        <end position="55"/>
    </location>
</feature>
<name>A0AAD7VRS3_9ASCO</name>
<accession>A0AAD7VRS3</accession>
<feature type="compositionally biased region" description="Basic and acidic residues" evidence="5">
    <location>
        <begin position="328"/>
        <end position="340"/>
    </location>
</feature>
<dbReference type="GeneID" id="80879091"/>
<evidence type="ECO:0000256" key="2">
    <source>
        <dbReference type="ARBA" id="ARBA00023125"/>
    </source>
</evidence>
<dbReference type="InterPro" id="IPR050140">
    <property type="entry name" value="SRY-related_HMG-box_TF-like"/>
</dbReference>
<evidence type="ECO:0000259" key="6">
    <source>
        <dbReference type="PROSITE" id="PS50118"/>
    </source>
</evidence>
<protein>
    <recommendedName>
        <fullName evidence="6">HMG box domain-containing protein</fullName>
    </recommendedName>
</protein>
<dbReference type="GO" id="GO:0001228">
    <property type="term" value="F:DNA-binding transcription activator activity, RNA polymerase II-specific"/>
    <property type="evidence" value="ECO:0007669"/>
    <property type="project" value="TreeGrafter"/>
</dbReference>
<dbReference type="SUPFAM" id="SSF47095">
    <property type="entry name" value="HMG-box"/>
    <property type="match status" value="1"/>
</dbReference>
<gene>
    <name evidence="7" type="ORF">POJ06DRAFT_102033</name>
</gene>
<feature type="region of interest" description="Disordered" evidence="5">
    <location>
        <begin position="202"/>
        <end position="246"/>
    </location>
</feature>
<dbReference type="Pfam" id="PF00505">
    <property type="entry name" value="HMG_box"/>
    <property type="match status" value="1"/>
</dbReference>
<dbReference type="GO" id="GO:0000978">
    <property type="term" value="F:RNA polymerase II cis-regulatory region sequence-specific DNA binding"/>
    <property type="evidence" value="ECO:0007669"/>
    <property type="project" value="TreeGrafter"/>
</dbReference>
<feature type="domain" description="HMG box" evidence="6">
    <location>
        <begin position="94"/>
        <end position="162"/>
    </location>
</feature>
<proteinExistence type="predicted"/>
<feature type="compositionally biased region" description="Basic and acidic residues" evidence="5">
    <location>
        <begin position="410"/>
        <end position="420"/>
    </location>
</feature>
<sequence length="694" mass="76097">MQMQGLHHNDHADDDAHLPHSMQALTNAFNPVISHDSPPPAHSPRQQGHPHPQHAYYPAQDEYLQSAAQHPQRSMHPVQQGRPDICLCPQVTRVPRPRNAFILYRQHHHAAAVAEHPGKTNPEISKIIGEQWRQLSLEEKAVWQKLGDEEKKSHLERFPDYRYQPRRNAKRNGNDVHNNGHNYSNGPPGLSTIGICSKCHGQTPNSRGALLPKPPVTLENGVPYPQQYLPPPPSPPNVSGNTLAPMLTSPSQLQRLPSYDPPNPYLSGITLPPTSTTVAAVSSPSLHLLPPILPLPKDDVLSTSASSATSNNSGISSVSSTSPPRPFADVRTRSQDDARQGVEALLSLTHAQGRSPSPETAPTKLTTLPTSIRSIINSESATDGDGQQHKRRCRSDSSEHEFSRYSPPSSHHDSDSESHTALHQSGYYLPRITAPVSNLPPIRQSSHQHDDDSRLIAAQGQFFRAVPNPEKLREAVAIGVHLPRDKPRGAVIAIDGNPAAARWVVAELVRRIDQLAVCEANRVFCEAGAEDDGMPREAKLLTKALAVHKEVNSVYTFVNARKSVLIDRHVLSFATDSLKILNCVQNRSTSLAGEHGEDGMVVSSSVANTGMRTMTQPSTLPTQPKSAEDWYWCANLYRGTVAPDLILTICFDTKEVQRLIFAGGKTKALLVSGVEHIGVMEQEVREIMSEVGKY</sequence>
<dbReference type="CDD" id="cd01389">
    <property type="entry name" value="HMG-box_ROX1-like"/>
    <property type="match status" value="1"/>
</dbReference>
<dbReference type="FunFam" id="1.10.30.10:FF:000041">
    <property type="entry name" value="HMG box family protein"/>
    <property type="match status" value="1"/>
</dbReference>
<dbReference type="GO" id="GO:0005634">
    <property type="term" value="C:nucleus"/>
    <property type="evidence" value="ECO:0007669"/>
    <property type="project" value="UniProtKB-UniRule"/>
</dbReference>
<evidence type="ECO:0000256" key="3">
    <source>
        <dbReference type="ARBA" id="ARBA00023163"/>
    </source>
</evidence>
<feature type="compositionally biased region" description="Polar residues" evidence="5">
    <location>
        <begin position="175"/>
        <end position="185"/>
    </location>
</feature>
<dbReference type="EMBL" id="JARPMG010000005">
    <property type="protein sequence ID" value="KAJ8100342.1"/>
    <property type="molecule type" value="Genomic_DNA"/>
</dbReference>
<keyword evidence="4" id="KW-0539">Nucleus</keyword>
<evidence type="ECO:0000256" key="1">
    <source>
        <dbReference type="ARBA" id="ARBA00023015"/>
    </source>
</evidence>
<dbReference type="AlphaFoldDB" id="A0AAD7VRS3"/>
<organism evidence="7 8">
    <name type="scientific">Lipomyces tetrasporus</name>
    <dbReference type="NCBI Taxonomy" id="54092"/>
    <lineage>
        <taxon>Eukaryota</taxon>
        <taxon>Fungi</taxon>
        <taxon>Dikarya</taxon>
        <taxon>Ascomycota</taxon>
        <taxon>Saccharomycotina</taxon>
        <taxon>Lipomycetes</taxon>
        <taxon>Lipomycetales</taxon>
        <taxon>Lipomycetaceae</taxon>
        <taxon>Lipomyces</taxon>
    </lineage>
</organism>
<dbReference type="SMART" id="SM00398">
    <property type="entry name" value="HMG"/>
    <property type="match status" value="1"/>
</dbReference>
<feature type="DNA-binding region" description="HMG box" evidence="4">
    <location>
        <begin position="94"/>
        <end position="162"/>
    </location>
</feature>
<feature type="region of interest" description="Disordered" evidence="5">
    <location>
        <begin position="302"/>
        <end position="421"/>
    </location>
</feature>
<evidence type="ECO:0000313" key="7">
    <source>
        <dbReference type="EMBL" id="KAJ8100342.1"/>
    </source>
</evidence>
<dbReference type="PANTHER" id="PTHR10270">
    <property type="entry name" value="SOX TRANSCRIPTION FACTOR"/>
    <property type="match status" value="1"/>
</dbReference>
<dbReference type="RefSeq" id="XP_056043792.1">
    <property type="nucleotide sequence ID" value="XM_056183925.1"/>
</dbReference>
<dbReference type="GO" id="GO:0030154">
    <property type="term" value="P:cell differentiation"/>
    <property type="evidence" value="ECO:0007669"/>
    <property type="project" value="TreeGrafter"/>
</dbReference>
<feature type="region of interest" description="Disordered" evidence="5">
    <location>
        <begin position="165"/>
        <end position="186"/>
    </location>
</feature>
<dbReference type="InterPro" id="IPR009071">
    <property type="entry name" value="HMG_box_dom"/>
</dbReference>
<evidence type="ECO:0000256" key="4">
    <source>
        <dbReference type="PROSITE-ProRule" id="PRU00267"/>
    </source>
</evidence>
<feature type="compositionally biased region" description="Polar residues" evidence="5">
    <location>
        <begin position="349"/>
        <end position="381"/>
    </location>
</feature>
<feature type="compositionally biased region" description="Basic and acidic residues" evidence="5">
    <location>
        <begin position="394"/>
        <end position="403"/>
    </location>
</feature>
<feature type="compositionally biased region" description="Low complexity" evidence="5">
    <location>
        <begin position="302"/>
        <end position="322"/>
    </location>
</feature>
<evidence type="ECO:0000256" key="5">
    <source>
        <dbReference type="SAM" id="MobiDB-lite"/>
    </source>
</evidence>
<dbReference type="PANTHER" id="PTHR10270:SF161">
    <property type="entry name" value="SEX-DETERMINING REGION Y PROTEIN"/>
    <property type="match status" value="1"/>
</dbReference>
<dbReference type="Gene3D" id="1.10.30.10">
    <property type="entry name" value="High mobility group box domain"/>
    <property type="match status" value="1"/>
</dbReference>
<keyword evidence="8" id="KW-1185">Reference proteome</keyword>
<keyword evidence="3" id="KW-0804">Transcription</keyword>
<dbReference type="GO" id="GO:0000122">
    <property type="term" value="P:negative regulation of transcription by RNA polymerase II"/>
    <property type="evidence" value="ECO:0007669"/>
    <property type="project" value="TreeGrafter"/>
</dbReference>
<dbReference type="PROSITE" id="PS50118">
    <property type="entry name" value="HMG_BOX_2"/>
    <property type="match status" value="1"/>
</dbReference>